<reference evidence="2" key="1">
    <citation type="journal article" date="2015" name="Nat. Genet.">
        <title>The genome and transcriptome of the zoonotic hookworm Ancylostoma ceylanicum identify infection-specific gene families.</title>
        <authorList>
            <person name="Schwarz E.M."/>
            <person name="Hu Y."/>
            <person name="Antoshechkin I."/>
            <person name="Miller M.M."/>
            <person name="Sternberg P.W."/>
            <person name="Aroian R.V."/>
        </authorList>
    </citation>
    <scope>NUCLEOTIDE SEQUENCE</scope>
    <source>
        <strain evidence="2">HY135</strain>
    </source>
</reference>
<dbReference type="Proteomes" id="UP000024635">
    <property type="component" value="Unassembled WGS sequence"/>
</dbReference>
<keyword evidence="2" id="KW-1185">Reference proteome</keyword>
<proteinExistence type="predicted"/>
<evidence type="ECO:0000313" key="1">
    <source>
        <dbReference type="EMBL" id="EYC37807.1"/>
    </source>
</evidence>
<comment type="caution">
    <text evidence="1">The sequence shown here is derived from an EMBL/GenBank/DDBJ whole genome shotgun (WGS) entry which is preliminary data.</text>
</comment>
<sequence length="68" mass="7436">MRQGFFGATVDAALYVLHRGLINTSVGKITVGMSNIKFFIPDTCSFLFVVSLKSCIEGGDHRECEHGL</sequence>
<dbReference type="AlphaFoldDB" id="A0A016WET7"/>
<name>A0A016WET7_9BILA</name>
<dbReference type="EMBL" id="JARK01000365">
    <property type="protein sequence ID" value="EYC37807.1"/>
    <property type="molecule type" value="Genomic_DNA"/>
</dbReference>
<protein>
    <submittedName>
        <fullName evidence="1">Uncharacterized protein</fullName>
    </submittedName>
</protein>
<organism evidence="1 2">
    <name type="scientific">Ancylostoma ceylanicum</name>
    <dbReference type="NCBI Taxonomy" id="53326"/>
    <lineage>
        <taxon>Eukaryota</taxon>
        <taxon>Metazoa</taxon>
        <taxon>Ecdysozoa</taxon>
        <taxon>Nematoda</taxon>
        <taxon>Chromadorea</taxon>
        <taxon>Rhabditida</taxon>
        <taxon>Rhabditina</taxon>
        <taxon>Rhabditomorpha</taxon>
        <taxon>Strongyloidea</taxon>
        <taxon>Ancylostomatidae</taxon>
        <taxon>Ancylostomatinae</taxon>
        <taxon>Ancylostoma</taxon>
    </lineage>
</organism>
<accession>A0A016WET7</accession>
<gene>
    <name evidence="1" type="primary">Acey_s0765.g2162</name>
    <name evidence="1" type="ORF">Y032_0765g2162</name>
</gene>
<evidence type="ECO:0000313" key="2">
    <source>
        <dbReference type="Proteomes" id="UP000024635"/>
    </source>
</evidence>